<keyword evidence="1" id="KW-0472">Membrane</keyword>
<dbReference type="AlphaFoldDB" id="A0A942UYP9"/>
<keyword evidence="1" id="KW-1133">Transmembrane helix</keyword>
<keyword evidence="1" id="KW-0812">Transmembrane</keyword>
<dbReference type="Proteomes" id="UP000724672">
    <property type="component" value="Unassembled WGS sequence"/>
</dbReference>
<dbReference type="PANTHER" id="PTHR37304">
    <property type="entry name" value="MEMBRANE PROTEIN-RELATED"/>
    <property type="match status" value="1"/>
</dbReference>
<proteinExistence type="predicted"/>
<evidence type="ECO:0000313" key="2">
    <source>
        <dbReference type="EMBL" id="MBS4539254.1"/>
    </source>
</evidence>
<accession>A0A942UYP9</accession>
<organism evidence="2 3">
    <name type="scientific">Anaeromonas frigoriresistens</name>
    <dbReference type="NCBI Taxonomy" id="2683708"/>
    <lineage>
        <taxon>Bacteria</taxon>
        <taxon>Bacillati</taxon>
        <taxon>Bacillota</taxon>
        <taxon>Tissierellia</taxon>
        <taxon>Tissierellales</taxon>
        <taxon>Thermohalobacteraceae</taxon>
        <taxon>Anaeromonas</taxon>
    </lineage>
</organism>
<feature type="transmembrane region" description="Helical" evidence="1">
    <location>
        <begin position="7"/>
        <end position="31"/>
    </location>
</feature>
<feature type="transmembrane region" description="Helical" evidence="1">
    <location>
        <begin position="37"/>
        <end position="58"/>
    </location>
</feature>
<comment type="caution">
    <text evidence="2">The sequence shown here is derived from an EMBL/GenBank/DDBJ whole genome shotgun (WGS) entry which is preliminary data.</text>
</comment>
<reference evidence="2" key="1">
    <citation type="submission" date="2019-12" db="EMBL/GenBank/DDBJ databases">
        <title>Clostridiaceae gen. nov. sp. nov., isolated from sediment in Xinjiang, China.</title>
        <authorList>
            <person name="Zhang R."/>
        </authorList>
    </citation>
    <scope>NUCLEOTIDE SEQUENCE</scope>
    <source>
        <strain evidence="2">D2Q-11</strain>
    </source>
</reference>
<evidence type="ECO:0000256" key="1">
    <source>
        <dbReference type="SAM" id="Phobius"/>
    </source>
</evidence>
<sequence length="66" mass="7268">MDRFALILVIIGALNWGLIALFQFDLVASLFGGQSAFLSRVVYGLVGLAGLYCITLLFKERDRTAE</sequence>
<gene>
    <name evidence="2" type="ORF">GOQ27_12330</name>
</gene>
<dbReference type="EMBL" id="WSFT01000044">
    <property type="protein sequence ID" value="MBS4539254.1"/>
    <property type="molecule type" value="Genomic_DNA"/>
</dbReference>
<dbReference type="RefSeq" id="WP_203367175.1">
    <property type="nucleotide sequence ID" value="NZ_WSFT01000044.1"/>
</dbReference>
<dbReference type="Pfam" id="PF04070">
    <property type="entry name" value="DUF378"/>
    <property type="match status" value="1"/>
</dbReference>
<dbReference type="PANTHER" id="PTHR37304:SF1">
    <property type="entry name" value="MEMBRANE PROTEIN"/>
    <property type="match status" value="1"/>
</dbReference>
<evidence type="ECO:0000313" key="3">
    <source>
        <dbReference type="Proteomes" id="UP000724672"/>
    </source>
</evidence>
<protein>
    <submittedName>
        <fullName evidence="2">DUF378 domain-containing protein</fullName>
    </submittedName>
</protein>
<keyword evidence="3" id="KW-1185">Reference proteome</keyword>
<dbReference type="InterPro" id="IPR007211">
    <property type="entry name" value="DUF378"/>
</dbReference>
<name>A0A942UYP9_9FIRM</name>